<feature type="compositionally biased region" description="Polar residues" evidence="1">
    <location>
        <begin position="781"/>
        <end position="807"/>
    </location>
</feature>
<name>A0A8J4LW62_9CHLO</name>
<keyword evidence="2" id="KW-1133">Transmembrane helix</keyword>
<comment type="caution">
    <text evidence="3">The sequence shown here is derived from an EMBL/GenBank/DDBJ whole genome shotgun (WGS) entry which is preliminary data.</text>
</comment>
<feature type="compositionally biased region" description="Polar residues" evidence="1">
    <location>
        <begin position="576"/>
        <end position="605"/>
    </location>
</feature>
<accession>A0A8J4LW62</accession>
<keyword evidence="2" id="KW-0472">Membrane</keyword>
<dbReference type="AlphaFoldDB" id="A0A8J4LW62"/>
<feature type="region of interest" description="Disordered" evidence="1">
    <location>
        <begin position="946"/>
        <end position="980"/>
    </location>
</feature>
<feature type="compositionally biased region" description="Polar residues" evidence="1">
    <location>
        <begin position="892"/>
        <end position="914"/>
    </location>
</feature>
<reference evidence="3" key="1">
    <citation type="journal article" date="2021" name="Proc. Natl. Acad. Sci. U.S.A.">
        <title>Three genomes in the algal genus Volvox reveal the fate of a haploid sex-determining region after a transition to homothallism.</title>
        <authorList>
            <person name="Yamamoto K."/>
            <person name="Hamaji T."/>
            <person name="Kawai-Toyooka H."/>
            <person name="Matsuzaki R."/>
            <person name="Takahashi F."/>
            <person name="Nishimura Y."/>
            <person name="Kawachi M."/>
            <person name="Noguchi H."/>
            <person name="Minakuchi Y."/>
            <person name="Umen J.G."/>
            <person name="Toyoda A."/>
            <person name="Nozaki H."/>
        </authorList>
    </citation>
    <scope>NUCLEOTIDE SEQUENCE</scope>
    <source>
        <strain evidence="3">NIES-3785</strain>
    </source>
</reference>
<feature type="compositionally biased region" description="Basic and acidic residues" evidence="1">
    <location>
        <begin position="565"/>
        <end position="575"/>
    </location>
</feature>
<evidence type="ECO:0000256" key="2">
    <source>
        <dbReference type="SAM" id="Phobius"/>
    </source>
</evidence>
<feature type="compositionally biased region" description="Polar residues" evidence="1">
    <location>
        <begin position="546"/>
        <end position="564"/>
    </location>
</feature>
<protein>
    <submittedName>
        <fullName evidence="3">Uncharacterized protein</fullName>
    </submittedName>
</protein>
<sequence>MPYGKYNDSDLEVWFGMSAAAGLWLCPPEEYAVEFSVTSNWIWYAWLGALTMRCSGGGIYTADAQPSSPYYGIDGVTSRPDGFKSGTVEAASEGASLFSVFDLGPLAGTVSPATFQCAPGATIRGFSAGAYPPRYDVTEPNSWLMNLQFYCQGPSPPSLPSPPSPPPLIPSSPPEAPATGAPPPSPLNYSSYFCGNSSLAYGPATTDAALAQNFSISSVRAGLSAGSFISTLTSLFANDKLQGPLHGVIGAKGPAPVTEQVLTFISDSSFTPSRVVAVGACCLRSEDAVSSTGNGGVQRVLFRMLDGSVLSLGNGTLCSGPGGFESVPSGYQFAGFETRTAAVGTKGASGVEQLRFLFVVRPGTPPLRVRPPPPYAYTGTVYGETRSRCKGLNCISTDRASAVGIIVAIVCGGVFLCGMTILGSMWMRRKKRRVIQYLIAASGNPPDLRGAAQSAANQVRRFVRLSAKFATNRLSSVVLVYYNRMHAAHCPTTPIYVSDISGLMRNSPFPNIFENPLSEVETDGVRRHQGLTALRTRSRSSLREGMSSTSLSLQDGTACPSSARSSKELASDHPTRLTSADDNSQPAPSPYFNNRSSVSHDNSQPAPSPLLLEDVTRLSTSPAGSDNSPQTSSTPSNGPHRPSALSNSPHLSAPLPDGPSCPLLSDGQRVASQQGPTDADTPPADPELAVSIYPAVESPDALSPSLPPRAQRPPTLRTPPSTGPGVTTRATNMESEASESLGTTASPPSLPLILSQTKAPSNSTSPNKATPSRPIPPKLGTSKSRALTTQRELSSRTTQSAPSTSEAEPSGAETLAGKRPGKNVPSKQTSRVPLSPAPGSQAARSASPRTTTTTTAPSKSKIPSFESSSPASLTSTTRHQLGASLQPPLTQPICSASPASGQQAVVTQPPSASSIPDARLPTPLEARRPSALGRIAATLLNPLLAQLSPSGPASAVPPASPPEAAAALSPKSSSISGTETRVLPWFWRNPSKSQVR</sequence>
<gene>
    <name evidence="3" type="ORF">Vretimale_16465</name>
</gene>
<organism evidence="3 4">
    <name type="scientific">Volvox reticuliferus</name>
    <dbReference type="NCBI Taxonomy" id="1737510"/>
    <lineage>
        <taxon>Eukaryota</taxon>
        <taxon>Viridiplantae</taxon>
        <taxon>Chlorophyta</taxon>
        <taxon>core chlorophytes</taxon>
        <taxon>Chlorophyceae</taxon>
        <taxon>CS clade</taxon>
        <taxon>Chlamydomonadales</taxon>
        <taxon>Volvocaceae</taxon>
        <taxon>Volvox</taxon>
    </lineage>
</organism>
<feature type="compositionally biased region" description="Low complexity" evidence="1">
    <location>
        <begin position="842"/>
        <end position="877"/>
    </location>
</feature>
<evidence type="ECO:0000313" key="3">
    <source>
        <dbReference type="EMBL" id="GIM13332.1"/>
    </source>
</evidence>
<dbReference type="EMBL" id="BNCQ01000048">
    <property type="protein sequence ID" value="GIM13332.1"/>
    <property type="molecule type" value="Genomic_DNA"/>
</dbReference>
<dbReference type="Proteomes" id="UP000722791">
    <property type="component" value="Unassembled WGS sequence"/>
</dbReference>
<feature type="compositionally biased region" description="Low complexity" evidence="1">
    <location>
        <begin position="948"/>
        <end position="976"/>
    </location>
</feature>
<proteinExistence type="predicted"/>
<feature type="compositionally biased region" description="Polar residues" evidence="1">
    <location>
        <begin position="718"/>
        <end position="747"/>
    </location>
</feature>
<evidence type="ECO:0000256" key="1">
    <source>
        <dbReference type="SAM" id="MobiDB-lite"/>
    </source>
</evidence>
<keyword evidence="2" id="KW-0812">Transmembrane</keyword>
<evidence type="ECO:0000313" key="4">
    <source>
        <dbReference type="Proteomes" id="UP000722791"/>
    </source>
</evidence>
<feature type="compositionally biased region" description="Polar residues" evidence="1">
    <location>
        <begin position="754"/>
        <end position="770"/>
    </location>
</feature>
<feature type="region of interest" description="Disordered" evidence="1">
    <location>
        <begin position="523"/>
        <end position="922"/>
    </location>
</feature>
<feature type="compositionally biased region" description="Polar residues" evidence="1">
    <location>
        <begin position="617"/>
        <end position="637"/>
    </location>
</feature>
<feature type="region of interest" description="Disordered" evidence="1">
    <location>
        <begin position="155"/>
        <end position="182"/>
    </location>
</feature>
<feature type="transmembrane region" description="Helical" evidence="2">
    <location>
        <begin position="402"/>
        <end position="423"/>
    </location>
</feature>